<dbReference type="Gene3D" id="3.10.20.90">
    <property type="entry name" value="Phosphatidylinositol 3-kinase Catalytic Subunit, Chain A, domain 1"/>
    <property type="match status" value="1"/>
</dbReference>
<feature type="domain" description="PB1" evidence="1">
    <location>
        <begin position="5"/>
        <end position="79"/>
    </location>
</feature>
<gene>
    <name evidence="3" type="ORF">PR001_g23</name>
    <name evidence="2" type="ORF">PR002_g23</name>
    <name evidence="4" type="ORF">PR003_g22</name>
</gene>
<evidence type="ECO:0000313" key="2">
    <source>
        <dbReference type="EMBL" id="KAE9049167.1"/>
    </source>
</evidence>
<dbReference type="SUPFAM" id="SSF54277">
    <property type="entry name" value="CAD &amp; PB1 domains"/>
    <property type="match status" value="1"/>
</dbReference>
<dbReference type="Proteomes" id="UP000435112">
    <property type="component" value="Unassembled WGS sequence"/>
</dbReference>
<evidence type="ECO:0000313" key="6">
    <source>
        <dbReference type="Proteomes" id="UP000434957"/>
    </source>
</evidence>
<dbReference type="SMART" id="SM00666">
    <property type="entry name" value="PB1"/>
    <property type="match status" value="1"/>
</dbReference>
<dbReference type="GO" id="GO:0043130">
    <property type="term" value="F:ubiquitin binding"/>
    <property type="evidence" value="ECO:0007669"/>
    <property type="project" value="InterPro"/>
</dbReference>
<comment type="caution">
    <text evidence="3">The sequence shown here is derived from an EMBL/GenBank/DDBJ whole genome shotgun (WGS) entry which is preliminary data.</text>
</comment>
<organism evidence="3 5">
    <name type="scientific">Phytophthora rubi</name>
    <dbReference type="NCBI Taxonomy" id="129364"/>
    <lineage>
        <taxon>Eukaryota</taxon>
        <taxon>Sar</taxon>
        <taxon>Stramenopiles</taxon>
        <taxon>Oomycota</taxon>
        <taxon>Peronosporomycetes</taxon>
        <taxon>Peronosporales</taxon>
        <taxon>Peronosporaceae</taxon>
        <taxon>Phytophthora</taxon>
    </lineage>
</organism>
<dbReference type="EMBL" id="QXFU01000001">
    <property type="protein sequence ID" value="KAE9049167.1"/>
    <property type="molecule type" value="Genomic_DNA"/>
</dbReference>
<evidence type="ECO:0000313" key="4">
    <source>
        <dbReference type="EMBL" id="KAE9360716.1"/>
    </source>
</evidence>
<dbReference type="EMBL" id="QXFV01000001">
    <property type="protein sequence ID" value="KAE9052954.1"/>
    <property type="molecule type" value="Genomic_DNA"/>
</dbReference>
<dbReference type="Pfam" id="PF02845">
    <property type="entry name" value="CUE"/>
    <property type="match status" value="1"/>
</dbReference>
<dbReference type="InterPro" id="IPR053793">
    <property type="entry name" value="PB1-like"/>
</dbReference>
<sequence>MDAKQTALKISYKGELHRLRVDLSTFSLEALTALFAETFNLAPHAFVVQYTDAEGDVLNVTSQAEYEEACRVFLAGVDGAASLRFEAVSRTAVAFQENVADPILKAIEKLVETLNMAIEKVKHEQWAEKAQQKAQTGLSQTNEALKTVAQDARESLHAARQSIQEIPFDQLMKETTEGIKCAAEGINEFAKEVVGEIKNMKMPAAAQTEVAPAPEVQQQTEAVAIAVPVEEPAEAPVATSDSEWEQVTEQEPTPVAAVVEETPVVVETPTAPVVTEEELKWSAELSMVRDIFPGVETAVVIDRLEQCNGNVQVVLNALMEEM</sequence>
<evidence type="ECO:0000313" key="5">
    <source>
        <dbReference type="Proteomes" id="UP000429607"/>
    </source>
</evidence>
<evidence type="ECO:0000313" key="7">
    <source>
        <dbReference type="Proteomes" id="UP000435112"/>
    </source>
</evidence>
<evidence type="ECO:0000259" key="1">
    <source>
        <dbReference type="PROSITE" id="PS51745"/>
    </source>
</evidence>
<accession>A0A6A3PAN7</accession>
<dbReference type="OrthoDB" id="75664at2759"/>
<dbReference type="CDD" id="cd05992">
    <property type="entry name" value="PB1"/>
    <property type="match status" value="1"/>
</dbReference>
<name>A0A6A3PAN7_9STRA</name>
<dbReference type="Proteomes" id="UP000429607">
    <property type="component" value="Unassembled WGS sequence"/>
</dbReference>
<dbReference type="InterPro" id="IPR003892">
    <property type="entry name" value="CUE"/>
</dbReference>
<protein>
    <recommendedName>
        <fullName evidence="1">PB1 domain-containing protein</fullName>
    </recommendedName>
</protein>
<dbReference type="EMBL" id="QXFT01000001">
    <property type="protein sequence ID" value="KAE9360716.1"/>
    <property type="molecule type" value="Genomic_DNA"/>
</dbReference>
<keyword evidence="6" id="KW-1185">Reference proteome</keyword>
<evidence type="ECO:0000313" key="3">
    <source>
        <dbReference type="EMBL" id="KAE9052954.1"/>
    </source>
</evidence>
<dbReference type="PROSITE" id="PS51745">
    <property type="entry name" value="PB1"/>
    <property type="match status" value="1"/>
</dbReference>
<dbReference type="AlphaFoldDB" id="A0A6A3PAN7"/>
<dbReference type="Proteomes" id="UP000434957">
    <property type="component" value="Unassembled WGS sequence"/>
</dbReference>
<dbReference type="InterPro" id="IPR000270">
    <property type="entry name" value="PB1_dom"/>
</dbReference>
<dbReference type="Pfam" id="PF00564">
    <property type="entry name" value="PB1"/>
    <property type="match status" value="1"/>
</dbReference>
<reference evidence="5 7" key="1">
    <citation type="submission" date="2018-09" db="EMBL/GenBank/DDBJ databases">
        <title>Genomic investigation of the strawberry pathogen Phytophthora fragariae indicates pathogenicity is determined by transcriptional variation in three key races.</title>
        <authorList>
            <person name="Adams T.M."/>
            <person name="Armitage A.D."/>
            <person name="Sobczyk M.K."/>
            <person name="Bates H.J."/>
            <person name="Dunwell J.M."/>
            <person name="Nellist C.F."/>
            <person name="Harrison R.J."/>
        </authorList>
    </citation>
    <scope>NUCLEOTIDE SEQUENCE [LARGE SCALE GENOMIC DNA]</scope>
    <source>
        <strain evidence="3 5">SCRP249</strain>
        <strain evidence="2 7">SCRP324</strain>
        <strain evidence="4 6">SCRP333</strain>
    </source>
</reference>
<proteinExistence type="predicted"/>